<evidence type="ECO:0000256" key="6">
    <source>
        <dbReference type="ARBA" id="ARBA00023204"/>
    </source>
</evidence>
<dbReference type="EMBL" id="MN739462">
    <property type="protein sequence ID" value="QHT06036.1"/>
    <property type="molecule type" value="Genomic_DNA"/>
</dbReference>
<dbReference type="CDD" id="cd00085">
    <property type="entry name" value="HNHc"/>
    <property type="match status" value="1"/>
</dbReference>
<dbReference type="GO" id="GO:0030983">
    <property type="term" value="F:mismatched DNA binding"/>
    <property type="evidence" value="ECO:0007669"/>
    <property type="project" value="InterPro"/>
</dbReference>
<dbReference type="Pfam" id="PF05192">
    <property type="entry name" value="MutS_III"/>
    <property type="match status" value="1"/>
</dbReference>
<evidence type="ECO:0000313" key="9">
    <source>
        <dbReference type="EMBL" id="QHT06036.1"/>
    </source>
</evidence>
<dbReference type="AlphaFoldDB" id="A0A6C0CMM3"/>
<protein>
    <recommendedName>
        <fullName evidence="10">DNA mismatch repair proteins mutS family domain-containing protein</fullName>
    </recommendedName>
</protein>
<evidence type="ECO:0000256" key="1">
    <source>
        <dbReference type="ARBA" id="ARBA00006271"/>
    </source>
</evidence>
<feature type="domain" description="DNA mismatch repair proteins mutS family" evidence="8">
    <location>
        <begin position="709"/>
        <end position="899"/>
    </location>
</feature>
<dbReference type="GO" id="GO:0006298">
    <property type="term" value="P:mismatch repair"/>
    <property type="evidence" value="ECO:0007669"/>
    <property type="project" value="InterPro"/>
</dbReference>
<dbReference type="SUPFAM" id="SSF52540">
    <property type="entry name" value="P-loop containing nucleoside triphosphate hydrolases"/>
    <property type="match status" value="1"/>
</dbReference>
<dbReference type="SUPFAM" id="SSF53150">
    <property type="entry name" value="DNA repair protein MutS, domain II"/>
    <property type="match status" value="1"/>
</dbReference>
<comment type="similarity">
    <text evidence="1">Belongs to the DNA mismatch repair MutS family.</text>
</comment>
<keyword evidence="5" id="KW-0238">DNA-binding</keyword>
<keyword evidence="2" id="KW-0547">Nucleotide-binding</keyword>
<dbReference type="InterPro" id="IPR007696">
    <property type="entry name" value="DNA_mismatch_repair_MutS_core"/>
</dbReference>
<dbReference type="InterPro" id="IPR016151">
    <property type="entry name" value="DNA_mismatch_repair_MutS_N"/>
</dbReference>
<dbReference type="PIRSF" id="PIRSF005813">
    <property type="entry name" value="MSH2"/>
    <property type="match status" value="1"/>
</dbReference>
<dbReference type="InterPro" id="IPR003615">
    <property type="entry name" value="HNH_nuc"/>
</dbReference>
<dbReference type="SUPFAM" id="SSF48334">
    <property type="entry name" value="DNA repair protein MutS, domain III"/>
    <property type="match status" value="1"/>
</dbReference>
<evidence type="ECO:0008006" key="10">
    <source>
        <dbReference type="Google" id="ProtNLM"/>
    </source>
</evidence>
<evidence type="ECO:0000256" key="2">
    <source>
        <dbReference type="ARBA" id="ARBA00022741"/>
    </source>
</evidence>
<dbReference type="Gene3D" id="3.40.1170.10">
    <property type="entry name" value="DNA repair protein MutS, domain I"/>
    <property type="match status" value="1"/>
</dbReference>
<dbReference type="InterPro" id="IPR045076">
    <property type="entry name" value="MutS"/>
</dbReference>
<keyword evidence="4" id="KW-0067">ATP-binding</keyword>
<dbReference type="InterPro" id="IPR011184">
    <property type="entry name" value="DNA_mismatch_repair_Msh2"/>
</dbReference>
<evidence type="ECO:0000259" key="8">
    <source>
        <dbReference type="SMART" id="SM00534"/>
    </source>
</evidence>
<accession>A0A6C0CMM3</accession>
<evidence type="ECO:0000256" key="5">
    <source>
        <dbReference type="ARBA" id="ARBA00023125"/>
    </source>
</evidence>
<keyword evidence="3" id="KW-0227">DNA damage</keyword>
<dbReference type="InterPro" id="IPR036187">
    <property type="entry name" value="DNA_mismatch_repair_MutS_sf"/>
</dbReference>
<dbReference type="PANTHER" id="PTHR11361">
    <property type="entry name" value="DNA MISMATCH REPAIR PROTEIN MUTS FAMILY MEMBER"/>
    <property type="match status" value="1"/>
</dbReference>
<evidence type="ECO:0000259" key="7">
    <source>
        <dbReference type="SMART" id="SM00533"/>
    </source>
</evidence>
<evidence type="ECO:0000256" key="4">
    <source>
        <dbReference type="ARBA" id="ARBA00022840"/>
    </source>
</evidence>
<name>A0A6C0CMM3_9ZZZZ</name>
<dbReference type="InterPro" id="IPR000432">
    <property type="entry name" value="DNA_mismatch_repair_MutS_C"/>
</dbReference>
<dbReference type="GO" id="GO:0005524">
    <property type="term" value="F:ATP binding"/>
    <property type="evidence" value="ECO:0007669"/>
    <property type="project" value="UniProtKB-KW"/>
</dbReference>
<dbReference type="GO" id="GO:0140664">
    <property type="term" value="F:ATP-dependent DNA damage sensor activity"/>
    <property type="evidence" value="ECO:0007669"/>
    <property type="project" value="InterPro"/>
</dbReference>
<dbReference type="Pfam" id="PF00488">
    <property type="entry name" value="MutS_V"/>
    <property type="match status" value="1"/>
</dbReference>
<dbReference type="SMART" id="SM00534">
    <property type="entry name" value="MUTSac"/>
    <property type="match status" value="1"/>
</dbReference>
<feature type="domain" description="DNA mismatch repair protein MutS core" evidence="7">
    <location>
        <begin position="333"/>
        <end position="690"/>
    </location>
</feature>
<dbReference type="PANTHER" id="PTHR11361:SF34">
    <property type="entry name" value="DNA MISMATCH REPAIR PROTEIN MSH1, MITOCHONDRIAL"/>
    <property type="match status" value="1"/>
</dbReference>
<evidence type="ECO:0000256" key="3">
    <source>
        <dbReference type="ARBA" id="ARBA00022763"/>
    </source>
</evidence>
<dbReference type="InterPro" id="IPR036678">
    <property type="entry name" value="MutS_con_dom_sf"/>
</dbReference>
<dbReference type="Gene3D" id="3.40.50.300">
    <property type="entry name" value="P-loop containing nucleotide triphosphate hydrolases"/>
    <property type="match status" value="1"/>
</dbReference>
<reference evidence="9" key="1">
    <citation type="journal article" date="2020" name="Nature">
        <title>Giant virus diversity and host interactions through global metagenomics.</title>
        <authorList>
            <person name="Schulz F."/>
            <person name="Roux S."/>
            <person name="Paez-Espino D."/>
            <person name="Jungbluth S."/>
            <person name="Walsh D.A."/>
            <person name="Denef V.J."/>
            <person name="McMahon K.D."/>
            <person name="Konstantinidis K.T."/>
            <person name="Eloe-Fadrosh E.A."/>
            <person name="Kyrpides N.C."/>
            <person name="Woyke T."/>
        </authorList>
    </citation>
    <scope>NUCLEOTIDE SEQUENCE</scope>
    <source>
        <strain evidence="9">GVMAG-M-3300021425-14</strain>
    </source>
</reference>
<proteinExistence type="inferred from homology"/>
<dbReference type="InterPro" id="IPR027417">
    <property type="entry name" value="P-loop_NTPase"/>
</dbReference>
<dbReference type="SMART" id="SM00533">
    <property type="entry name" value="MUTSd"/>
    <property type="match status" value="1"/>
</dbReference>
<dbReference type="Gene3D" id="1.10.1420.10">
    <property type="match status" value="1"/>
</dbReference>
<dbReference type="GO" id="GO:0005634">
    <property type="term" value="C:nucleus"/>
    <property type="evidence" value="ECO:0007669"/>
    <property type="project" value="TreeGrafter"/>
</dbReference>
<sequence>MGKTKDHYFTALNEYKQKYKTEKVILLMQVGDFYEVYGLAKAGTMEDESKSNIYEFGEIMGYTVKKKTERHNGKCLLFSGVNIVCNLGEMTRKIASNGYYVPVLEQIKNEYGEVIGRNEIFIIPPGAGISFIDNDNCHSNKVMCVYFQEVKDNLRKTHKLYYGLSVIDVITGSVNLFQHNTNFNKHISKYDEFERVYSIYSPNQVIIITNYDIQYLIESLNIPENVTTVIKTDDTEHYDYKTIENCRKQIYQEEILTTMFNVPDINCFKESHNLSVFPQACFSLCFLLNYIQKHNKSVIENLKHPVFDNNNNNVFIGTHSLKQLHILNNERKDKLGSILNFVNKCKTNMGRRLLKDKLLHPIKNQDILNNEYFAISLFLNHSNYIKDTNTSLHRIIDLEKFSRKITLSKMKPCEINTFNDSLNIIELIIKKIKKNSELFKSLQQYYNHYNINIVKVQKYIQEMKKFIKNNINLKIAAEIEVIKDVNFLVNNENVETHIKNGETNKQHIENMRQIFDNCFPKQKSNKKKGKYIVDYNVTEKTPATFQTTKTRSAVLQEKYEKNKLKYNVSNNYSLNTDVFKHLDFVPVSKTKNAKIKIESPEINKIHSDIFEWSVNFKPILTNAFNDFLNKLSKFNDKITYLSNFISIYDFTYSRFLCAEQYNLCKPVIVDDQDKSYFIAKQIKHPLIYHLNKNISYVSNDISLGRDNDKDGILLFGINAVGKSSLIRSIGINVLLAQAGMFVCCSEFQYKPYHSIFTRIIGNDDIFKNLSTFMVEMCEFNTIMKFSNKNSLILGDELCSGTTTKDAISIFTSGLIKLNEKRASHIFATHFHEIKDSNYINNLTTLKKYYMSVFYDKERDELVYDRILKEGTGLDQYGIEVCKFIGYDNDFIELALQIRNEDTILDQKTSNYNSSKLKKGICEMCNINEAEEVHHLYPQKHANKKGFLPNGNHKNDKSNLLNICKDCHKKETKNDIIKKRVKTSRGTRIVEVS</sequence>
<keyword evidence="6" id="KW-0234">DNA repair</keyword>
<organism evidence="9">
    <name type="scientific">viral metagenome</name>
    <dbReference type="NCBI Taxonomy" id="1070528"/>
    <lineage>
        <taxon>unclassified sequences</taxon>
        <taxon>metagenomes</taxon>
        <taxon>organismal metagenomes</taxon>
    </lineage>
</organism>